<evidence type="ECO:0000256" key="1">
    <source>
        <dbReference type="SAM" id="Phobius"/>
    </source>
</evidence>
<keyword evidence="1" id="KW-0472">Membrane</keyword>
<gene>
    <name evidence="2" type="ORF">MANES_09G014900</name>
</gene>
<dbReference type="AlphaFoldDB" id="A0A2C9V704"/>
<sequence length="108" mass="12577">MRHLMFLRLSKPCNILDKIFFGLLFVHGIFLFARCIILEVFVTASMGNGLLEKVGLTGKVRKLERWEWRKEFHIDFVTFGKLLGMLEILADWFNVSCGPVVSIQRNFI</sequence>
<name>A0A2C9V704_MANES</name>
<dbReference type="EMBL" id="CM004395">
    <property type="protein sequence ID" value="OAY40347.1"/>
    <property type="molecule type" value="Genomic_DNA"/>
</dbReference>
<evidence type="ECO:0008006" key="3">
    <source>
        <dbReference type="Google" id="ProtNLM"/>
    </source>
</evidence>
<proteinExistence type="predicted"/>
<reference evidence="2" key="1">
    <citation type="submission" date="2016-02" db="EMBL/GenBank/DDBJ databases">
        <title>WGS assembly of Manihot esculenta.</title>
        <authorList>
            <person name="Bredeson J.V."/>
            <person name="Prochnik S.E."/>
            <person name="Lyons J.B."/>
            <person name="Schmutz J."/>
            <person name="Grimwood J."/>
            <person name="Vrebalov J."/>
            <person name="Bart R.S."/>
            <person name="Amuge T."/>
            <person name="Ferguson M.E."/>
            <person name="Green R."/>
            <person name="Putnam N."/>
            <person name="Stites J."/>
            <person name="Rounsley S."/>
            <person name="Rokhsar D.S."/>
        </authorList>
    </citation>
    <scope>NUCLEOTIDE SEQUENCE [LARGE SCALE GENOMIC DNA]</scope>
    <source>
        <tissue evidence="2">Leaf</tissue>
    </source>
</reference>
<feature type="transmembrane region" description="Helical" evidence="1">
    <location>
        <begin position="20"/>
        <end position="42"/>
    </location>
</feature>
<keyword evidence="1" id="KW-0812">Transmembrane</keyword>
<keyword evidence="1" id="KW-1133">Transmembrane helix</keyword>
<evidence type="ECO:0000313" key="2">
    <source>
        <dbReference type="EMBL" id="OAY40347.1"/>
    </source>
</evidence>
<organism evidence="2">
    <name type="scientific">Manihot esculenta</name>
    <name type="common">Cassava</name>
    <name type="synonym">Jatropha manihot</name>
    <dbReference type="NCBI Taxonomy" id="3983"/>
    <lineage>
        <taxon>Eukaryota</taxon>
        <taxon>Viridiplantae</taxon>
        <taxon>Streptophyta</taxon>
        <taxon>Embryophyta</taxon>
        <taxon>Tracheophyta</taxon>
        <taxon>Spermatophyta</taxon>
        <taxon>Magnoliopsida</taxon>
        <taxon>eudicotyledons</taxon>
        <taxon>Gunneridae</taxon>
        <taxon>Pentapetalae</taxon>
        <taxon>rosids</taxon>
        <taxon>fabids</taxon>
        <taxon>Malpighiales</taxon>
        <taxon>Euphorbiaceae</taxon>
        <taxon>Crotonoideae</taxon>
        <taxon>Manihoteae</taxon>
        <taxon>Manihot</taxon>
    </lineage>
</organism>
<protein>
    <recommendedName>
        <fullName evidence="3">Transmembrane protein</fullName>
    </recommendedName>
</protein>
<accession>A0A2C9V704</accession>